<dbReference type="Pfam" id="PF01841">
    <property type="entry name" value="Transglut_core"/>
    <property type="match status" value="1"/>
</dbReference>
<organism evidence="2">
    <name type="scientific">Oceaniferula spumae</name>
    <dbReference type="NCBI Taxonomy" id="2979115"/>
    <lineage>
        <taxon>Bacteria</taxon>
        <taxon>Pseudomonadati</taxon>
        <taxon>Verrucomicrobiota</taxon>
        <taxon>Verrucomicrobiia</taxon>
        <taxon>Verrucomicrobiales</taxon>
        <taxon>Verrucomicrobiaceae</taxon>
        <taxon>Oceaniferula</taxon>
    </lineage>
</organism>
<dbReference type="Gene3D" id="3.10.620.30">
    <property type="match status" value="1"/>
</dbReference>
<feature type="domain" description="Transglutaminase-like" evidence="1">
    <location>
        <begin position="219"/>
        <end position="290"/>
    </location>
</feature>
<dbReference type="InterPro" id="IPR002931">
    <property type="entry name" value="Transglutaminase-like"/>
</dbReference>
<dbReference type="PANTHER" id="PTHR38339:SF1">
    <property type="entry name" value="TRANSGLUTAMINASE-LIKE DOMAIN-CONTAINING PROTEIN"/>
    <property type="match status" value="1"/>
</dbReference>
<protein>
    <submittedName>
        <fullName evidence="2">Transglutaminase</fullName>
    </submittedName>
</protein>
<evidence type="ECO:0000259" key="1">
    <source>
        <dbReference type="SMART" id="SM00460"/>
    </source>
</evidence>
<evidence type="ECO:0000313" key="2">
    <source>
        <dbReference type="EMBL" id="BDS07832.1"/>
    </source>
</evidence>
<dbReference type="AlphaFoldDB" id="A0AAT9FPJ8"/>
<name>A0AAT9FPJ8_9BACT</name>
<dbReference type="EMBL" id="AP026866">
    <property type="protein sequence ID" value="BDS07832.1"/>
    <property type="molecule type" value="Genomic_DNA"/>
</dbReference>
<dbReference type="KEGG" id="osu:NT6N_28720"/>
<sequence>MRSPHVTLCLLWSIIAATQGIADPVKAPVGGVSGLNEGYSIQRTPSKKVACTLFYMVVAPQLDAQEWVFVAPWAPDTPGQNVQYVRSSPAGKIACDHSIYERKLLTCRIIGGESTRTTAGVKVFYGAQLYARHLSKNDELAAVKTTVENLTKSDRSLFLRADQYYGHRNTDFSAWVKEKGYLRRKGEGEIDFAGRVFQDMAQSFTYDYAVKMDRSLMSVCHDRKSDCGGLSFVFVSVMRSQGIPARSMFGRWATSAVKDQKVKGVDYYQSHVKAEFYAQGVGWVPVDISSAVLHDRSESKLAYFGQDKGDFITMHFDPGLEVDSYHFGKQKLDWLQNVVFWVSGSGSLNGRIGTGGWEVK</sequence>
<dbReference type="PANTHER" id="PTHR38339">
    <property type="entry name" value="TRANSGLUTAMINASE DOMAIN PROTEIN"/>
    <property type="match status" value="1"/>
</dbReference>
<dbReference type="InterPro" id="IPR038765">
    <property type="entry name" value="Papain-like_cys_pep_sf"/>
</dbReference>
<proteinExistence type="predicted"/>
<dbReference type="SUPFAM" id="SSF54001">
    <property type="entry name" value="Cysteine proteinases"/>
    <property type="match status" value="1"/>
</dbReference>
<dbReference type="SMART" id="SM00460">
    <property type="entry name" value="TGc"/>
    <property type="match status" value="1"/>
</dbReference>
<reference evidence="2" key="1">
    <citation type="submission" date="2024-07" db="EMBL/GenBank/DDBJ databases">
        <title>Complete genome sequence of Verrucomicrobiaceae bacterium NT6N.</title>
        <authorList>
            <person name="Huang C."/>
            <person name="Takami H."/>
            <person name="Hamasaki K."/>
        </authorList>
    </citation>
    <scope>NUCLEOTIDE SEQUENCE</scope>
    <source>
        <strain evidence="2">NT6N</strain>
    </source>
</reference>
<gene>
    <name evidence="2" type="ORF">NT6N_28720</name>
</gene>
<accession>A0AAT9FPJ8</accession>